<evidence type="ECO:0000256" key="2">
    <source>
        <dbReference type="ARBA" id="ARBA00022741"/>
    </source>
</evidence>
<organism evidence="10 11">
    <name type="scientific">Nocardiopsis rhodophaea</name>
    <dbReference type="NCBI Taxonomy" id="280238"/>
    <lineage>
        <taxon>Bacteria</taxon>
        <taxon>Bacillati</taxon>
        <taxon>Actinomycetota</taxon>
        <taxon>Actinomycetes</taxon>
        <taxon>Streptosporangiales</taxon>
        <taxon>Nocardiopsidaceae</taxon>
        <taxon>Nocardiopsis</taxon>
    </lineage>
</organism>
<evidence type="ECO:0000256" key="6">
    <source>
        <dbReference type="SAM" id="MobiDB-lite"/>
    </source>
</evidence>
<dbReference type="NCBIfam" id="NF047832">
    <property type="entry name" value="caspase_w_EACC1"/>
    <property type="match status" value="1"/>
</dbReference>
<evidence type="ECO:0000313" key="11">
    <source>
        <dbReference type="Proteomes" id="UP001501585"/>
    </source>
</evidence>
<evidence type="ECO:0000313" key="10">
    <source>
        <dbReference type="EMBL" id="GAA1999307.1"/>
    </source>
</evidence>
<proteinExistence type="inferred from homology"/>
<evidence type="ECO:0000259" key="8">
    <source>
        <dbReference type="Pfam" id="PF13086"/>
    </source>
</evidence>
<dbReference type="InterPro" id="IPR047187">
    <property type="entry name" value="SF1_C_Upf1"/>
</dbReference>
<dbReference type="InterPro" id="IPR041679">
    <property type="entry name" value="DNA2/NAM7-like_C"/>
</dbReference>
<evidence type="ECO:0000256" key="3">
    <source>
        <dbReference type="ARBA" id="ARBA00022801"/>
    </source>
</evidence>
<feature type="domain" description="DNA2/NAM7 helicase-like C-terminal" evidence="9">
    <location>
        <begin position="956"/>
        <end position="1127"/>
    </location>
</feature>
<feature type="domain" description="Peptidase C14 caspase" evidence="7">
    <location>
        <begin position="2"/>
        <end position="228"/>
    </location>
</feature>
<feature type="region of interest" description="Disordered" evidence="6">
    <location>
        <begin position="171"/>
        <end position="193"/>
    </location>
</feature>
<evidence type="ECO:0000256" key="4">
    <source>
        <dbReference type="ARBA" id="ARBA00022806"/>
    </source>
</evidence>
<evidence type="ECO:0008006" key="12">
    <source>
        <dbReference type="Google" id="ProtNLM"/>
    </source>
</evidence>
<feature type="domain" description="DNA2/NAM7 helicase helicase" evidence="8">
    <location>
        <begin position="568"/>
        <end position="662"/>
    </location>
</feature>
<dbReference type="SUPFAM" id="SSF52129">
    <property type="entry name" value="Caspase-like"/>
    <property type="match status" value="1"/>
</dbReference>
<accession>A0ABN2T5Y2</accession>
<evidence type="ECO:0000259" key="9">
    <source>
        <dbReference type="Pfam" id="PF13087"/>
    </source>
</evidence>
<feature type="domain" description="DNA2/NAM7 helicase helicase" evidence="8">
    <location>
        <begin position="869"/>
        <end position="910"/>
    </location>
</feature>
<dbReference type="InterPro" id="IPR041677">
    <property type="entry name" value="DNA2/NAM7_AAA_11"/>
</dbReference>
<dbReference type="Pfam" id="PF13086">
    <property type="entry name" value="AAA_11"/>
    <property type="match status" value="2"/>
</dbReference>
<keyword evidence="2" id="KW-0547">Nucleotide-binding</keyword>
<feature type="region of interest" description="Disordered" evidence="6">
    <location>
        <begin position="252"/>
        <end position="301"/>
    </location>
</feature>
<dbReference type="EMBL" id="BAAAPC010000011">
    <property type="protein sequence ID" value="GAA1999307.1"/>
    <property type="molecule type" value="Genomic_DNA"/>
</dbReference>
<keyword evidence="11" id="KW-1185">Reference proteome</keyword>
<dbReference type="PANTHER" id="PTHR43788">
    <property type="entry name" value="DNA2/NAM7 HELICASE FAMILY MEMBER"/>
    <property type="match status" value="1"/>
</dbReference>
<comment type="similarity">
    <text evidence="1">Belongs to the DNA2/NAM7 helicase family.</text>
</comment>
<dbReference type="CDD" id="cd18808">
    <property type="entry name" value="SF1_C_Upf1"/>
    <property type="match status" value="1"/>
</dbReference>
<dbReference type="InterPro" id="IPR027417">
    <property type="entry name" value="P-loop_NTPase"/>
</dbReference>
<name>A0ABN2T5Y2_9ACTN</name>
<gene>
    <name evidence="10" type="ORF">GCM10009799_28130</name>
</gene>
<sequence length="1255" mass="136434">MRRVAILIGTCNYDDGALEDLRSPRADVDAIERALKANGEFDEIVPLLEPTRGEASQAIEAALTTGKPDDLILISFSGHGVLDRYGRLHLTFRDTRQNSPLSTGLSSEALQRMLQDSRVTSKVLLLDCCYSGSFADGFTTRSGQDTDTINFQREFLEERGEGTYVIASSGANQPAHEGANAAGAHPSPFSDAVARGLSGEAEDTDGTGWIDWESLHRFVRREVERDGRQRVTGFALGAVGRVNLARHVESATAVSAHGSRTPPSGSAEKGADRTRGERVAPGAEGSAHAGSSESGPRGDPDADFGLRRWTSLFTYYRACLSRQSVLQQLPDAKATKGARHAACGMGKERLLSGTDERWRLTGDAERLVRSAAASHQALRYGYPAVVFDAAARRRGKRSEWKVAPLFVMDVEAVQEDDGLYLLPVGEIELNAELAASVADLDPPDLEELTTWFKADWASESLSKLGDKARSVCKVLDLECVNALEPGRLRDRLDLAVPLRTGAQNVALLHVADLAARAVKQLIGDLDAPSENAMKPDRIDGTALAALSGRAEARPPQQPFTPVITGLSNTSQEEILASAMTRRLTVATGAAGTGKSELITSVVTSAVTAGQSVLIASTNNTAVDEVVRRANKLLDDADLIVRTGNAEERQRERGILSDLRAAQFDRIDVRTLAEKLKVHERQLGEIRSGLADIAGAEHHLAVLAPDREREIADLPGGLTPETFRDIDTVRAWGQRVGKALESRWTRWWHRWRIRRGLGVVPEEPGLVALLRFLATERSWRAVHGRLASHPDPAELYRAAKAIRDGRRADSAQFVVGQVAAALQSGQDHIDNRLQALAEDKSWKGIPALVRTVRAWATTSRSVRGVLPPNPGLFDLVVIDEASQCTVADLIPLLYRAKRALVIGDPHQLQPVHTLDPAEDQRAQRLAGIAERWLDERSLIYSRSSAYHAAAAALARAGGQVLWLDEHYRCHPDIVAPANRRFYGNRLAIRTNTQKLKEPIDPAVQWIDVRGEPERPEGGSCRNRMEADAVIEQLRELWALPSSTSIGVVSPFTAQCRLVENRLGPKGTDRIRVGTVHTFQGGECDVIVVSPAAATGVDRRSGNWAVSQQNLWNVAITRARSRLYIVGDRGYWSERDGVLTDIARQTAAVDGPLLPDDTARESLFSALQKRGASPTVGRRLNGYTCDLSVPTGDGETAVFIDWAGTDQGAAGDLGRVLYRTLDRVALFEAVTGVPALRVPAWRCLSDPDSVASELLAP</sequence>
<dbReference type="InterPro" id="IPR050534">
    <property type="entry name" value="Coronavir_polyprotein_1ab"/>
</dbReference>
<dbReference type="Gene3D" id="3.40.50.1460">
    <property type="match status" value="1"/>
</dbReference>
<dbReference type="InterPro" id="IPR029030">
    <property type="entry name" value="Caspase-like_dom_sf"/>
</dbReference>
<keyword evidence="5" id="KW-0067">ATP-binding</keyword>
<feature type="compositionally biased region" description="Basic and acidic residues" evidence="6">
    <location>
        <begin position="269"/>
        <end position="278"/>
    </location>
</feature>
<keyword evidence="4" id="KW-0347">Helicase</keyword>
<comment type="caution">
    <text evidence="10">The sequence shown here is derived from an EMBL/GenBank/DDBJ whole genome shotgun (WGS) entry which is preliminary data.</text>
</comment>
<dbReference type="PANTHER" id="PTHR43788:SF8">
    <property type="entry name" value="DNA-BINDING PROTEIN SMUBP-2"/>
    <property type="match status" value="1"/>
</dbReference>
<protein>
    <recommendedName>
        <fullName evidence="12">Caspase domain-containing protein</fullName>
    </recommendedName>
</protein>
<dbReference type="Pfam" id="PF00656">
    <property type="entry name" value="Peptidase_C14"/>
    <property type="match status" value="1"/>
</dbReference>
<dbReference type="SUPFAM" id="SSF52540">
    <property type="entry name" value="P-loop containing nucleoside triphosphate hydrolases"/>
    <property type="match status" value="1"/>
</dbReference>
<keyword evidence="3" id="KW-0378">Hydrolase</keyword>
<dbReference type="Gene3D" id="3.40.50.300">
    <property type="entry name" value="P-loop containing nucleotide triphosphate hydrolases"/>
    <property type="match status" value="2"/>
</dbReference>
<evidence type="ECO:0000256" key="5">
    <source>
        <dbReference type="ARBA" id="ARBA00022840"/>
    </source>
</evidence>
<dbReference type="Proteomes" id="UP001501585">
    <property type="component" value="Unassembled WGS sequence"/>
</dbReference>
<dbReference type="RefSeq" id="WP_344162721.1">
    <property type="nucleotide sequence ID" value="NZ_BAAAPC010000011.1"/>
</dbReference>
<dbReference type="Pfam" id="PF13087">
    <property type="entry name" value="AAA_12"/>
    <property type="match status" value="1"/>
</dbReference>
<evidence type="ECO:0000259" key="7">
    <source>
        <dbReference type="Pfam" id="PF00656"/>
    </source>
</evidence>
<dbReference type="InterPro" id="IPR011600">
    <property type="entry name" value="Pept_C14_caspase"/>
</dbReference>
<evidence type="ECO:0000256" key="1">
    <source>
        <dbReference type="ARBA" id="ARBA00007913"/>
    </source>
</evidence>
<reference evidence="10 11" key="1">
    <citation type="journal article" date="2019" name="Int. J. Syst. Evol. Microbiol.">
        <title>The Global Catalogue of Microorganisms (GCM) 10K type strain sequencing project: providing services to taxonomists for standard genome sequencing and annotation.</title>
        <authorList>
            <consortium name="The Broad Institute Genomics Platform"/>
            <consortium name="The Broad Institute Genome Sequencing Center for Infectious Disease"/>
            <person name="Wu L."/>
            <person name="Ma J."/>
        </authorList>
    </citation>
    <scope>NUCLEOTIDE SEQUENCE [LARGE SCALE GENOMIC DNA]</scope>
    <source>
        <strain evidence="10 11">JCM 15313</strain>
    </source>
</reference>
<feature type="compositionally biased region" description="Low complexity" evidence="6">
    <location>
        <begin position="280"/>
        <end position="295"/>
    </location>
</feature>